<feature type="domain" description="Protein kinase" evidence="4">
    <location>
        <begin position="2"/>
        <end position="280"/>
    </location>
</feature>
<comment type="similarity">
    <text evidence="1">Belongs to the protein kinase superfamily. CMGC Ser/Thr protein kinase family. CDC2/CDKX subfamily.</text>
</comment>
<evidence type="ECO:0000256" key="3">
    <source>
        <dbReference type="ARBA" id="ARBA00022840"/>
    </source>
</evidence>
<dbReference type="GO" id="GO:0000307">
    <property type="term" value="C:cyclin-dependent protein kinase holoenzyme complex"/>
    <property type="evidence" value="ECO:0007669"/>
    <property type="project" value="TreeGrafter"/>
</dbReference>
<dbReference type="GO" id="GO:0005634">
    <property type="term" value="C:nucleus"/>
    <property type="evidence" value="ECO:0007669"/>
    <property type="project" value="TreeGrafter"/>
</dbReference>
<dbReference type="Proteomes" id="UP001233271">
    <property type="component" value="Chromosome 5"/>
</dbReference>
<dbReference type="GO" id="GO:0005524">
    <property type="term" value="F:ATP binding"/>
    <property type="evidence" value="ECO:0007669"/>
    <property type="project" value="UniProtKB-KW"/>
</dbReference>
<evidence type="ECO:0000256" key="2">
    <source>
        <dbReference type="ARBA" id="ARBA00022741"/>
    </source>
</evidence>
<organism evidence="5 6">
    <name type="scientific">Cutaneotrichosporon cavernicola</name>
    <dbReference type="NCBI Taxonomy" id="279322"/>
    <lineage>
        <taxon>Eukaryota</taxon>
        <taxon>Fungi</taxon>
        <taxon>Dikarya</taxon>
        <taxon>Basidiomycota</taxon>
        <taxon>Agaricomycotina</taxon>
        <taxon>Tremellomycetes</taxon>
        <taxon>Trichosporonales</taxon>
        <taxon>Trichosporonaceae</taxon>
        <taxon>Cutaneotrichosporon</taxon>
    </lineage>
</organism>
<dbReference type="EMBL" id="AP028216">
    <property type="protein sequence ID" value="BEI92882.1"/>
    <property type="molecule type" value="Genomic_DNA"/>
</dbReference>
<dbReference type="GO" id="GO:0004693">
    <property type="term" value="F:cyclin-dependent protein serine/threonine kinase activity"/>
    <property type="evidence" value="ECO:0007669"/>
    <property type="project" value="TreeGrafter"/>
</dbReference>
<evidence type="ECO:0000313" key="5">
    <source>
        <dbReference type="EMBL" id="BEI92882.1"/>
    </source>
</evidence>
<dbReference type="Gene3D" id="1.10.510.10">
    <property type="entry name" value="Transferase(Phosphotransferase) domain 1"/>
    <property type="match status" value="2"/>
</dbReference>
<proteinExistence type="inferred from homology"/>
<dbReference type="AlphaFoldDB" id="A0AA48QX45"/>
<dbReference type="InterPro" id="IPR000719">
    <property type="entry name" value="Prot_kinase_dom"/>
</dbReference>
<protein>
    <recommendedName>
        <fullName evidence="4">Protein kinase domain-containing protein</fullName>
    </recommendedName>
</protein>
<accession>A0AA48QX45</accession>
<evidence type="ECO:0000313" key="6">
    <source>
        <dbReference type="Proteomes" id="UP001233271"/>
    </source>
</evidence>
<dbReference type="PANTHER" id="PTHR24056:SF576">
    <property type="entry name" value="SERINE_THREONINE-PROTEIN KINASE CSK1"/>
    <property type="match status" value="1"/>
</dbReference>
<dbReference type="GO" id="GO:0030332">
    <property type="term" value="F:cyclin binding"/>
    <property type="evidence" value="ECO:0007669"/>
    <property type="project" value="TreeGrafter"/>
</dbReference>
<dbReference type="GeneID" id="85496752"/>
<evidence type="ECO:0000256" key="1">
    <source>
        <dbReference type="ARBA" id="ARBA00006485"/>
    </source>
</evidence>
<keyword evidence="3" id="KW-0067">ATP-binding</keyword>
<sequence length="309" mass="33658">MTAPGRLLASGVQGDVYLSRRTTLVAVKVVHAPKDGDDPQLRPHNAAREARLLASLRHPNIVTLLDYTYDGAHYLTLEALPLPLPIVMSNRAAFMSVARGLFSALSFLHSRGVAHRDIKPDNVLLSVEGIPKLIDFSTACTEGDNSVCQVDRIALLNCFSGRIGMTRERWIYSSSSISSPGISDDGTALFNAAFGDLGLAGSIFSLLGAPISETWPSFTTLPDADKIHFDPKAAKDIGSVLHAPEGALRILEAVLRLDPAQRVSAETVLLMMNEDGDGVLDEIKERAMSEWEKMEQFLETGEQWLGRYT</sequence>
<dbReference type="PROSITE" id="PS50011">
    <property type="entry name" value="PROTEIN_KINASE_DOM"/>
    <property type="match status" value="1"/>
</dbReference>
<dbReference type="GO" id="GO:0000082">
    <property type="term" value="P:G1/S transition of mitotic cell cycle"/>
    <property type="evidence" value="ECO:0007669"/>
    <property type="project" value="TreeGrafter"/>
</dbReference>
<dbReference type="Gene3D" id="3.30.200.20">
    <property type="entry name" value="Phosphorylase Kinase, domain 1"/>
    <property type="match status" value="1"/>
</dbReference>
<keyword evidence="2" id="KW-0547">Nucleotide-binding</keyword>
<dbReference type="SUPFAM" id="SSF56112">
    <property type="entry name" value="Protein kinase-like (PK-like)"/>
    <property type="match status" value="1"/>
</dbReference>
<dbReference type="PROSITE" id="PS00108">
    <property type="entry name" value="PROTEIN_KINASE_ST"/>
    <property type="match status" value="1"/>
</dbReference>
<dbReference type="InterPro" id="IPR008271">
    <property type="entry name" value="Ser/Thr_kinase_AS"/>
</dbReference>
<dbReference type="Pfam" id="PF00069">
    <property type="entry name" value="Pkinase"/>
    <property type="match status" value="1"/>
</dbReference>
<gene>
    <name evidence="5" type="ORF">CcaverHIS019_0505100</name>
</gene>
<dbReference type="GO" id="GO:0010389">
    <property type="term" value="P:regulation of G2/M transition of mitotic cell cycle"/>
    <property type="evidence" value="ECO:0007669"/>
    <property type="project" value="TreeGrafter"/>
</dbReference>
<keyword evidence="6" id="KW-1185">Reference proteome</keyword>
<reference evidence="5" key="1">
    <citation type="journal article" date="2023" name="BMC Genomics">
        <title>Chromosome-level genome assemblies of Cutaneotrichosporon spp. (Trichosporonales, Basidiomycota) reveal imbalanced evolution between nucleotide sequences and chromosome synteny.</title>
        <authorList>
            <person name="Kobayashi Y."/>
            <person name="Kayamori A."/>
            <person name="Aoki K."/>
            <person name="Shiwa Y."/>
            <person name="Matsutani M."/>
            <person name="Fujita N."/>
            <person name="Sugita T."/>
            <person name="Iwasaki W."/>
            <person name="Tanaka N."/>
            <person name="Takashima M."/>
        </authorList>
    </citation>
    <scope>NUCLEOTIDE SEQUENCE</scope>
    <source>
        <strain evidence="5">HIS019</strain>
    </source>
</reference>
<name>A0AA48QX45_9TREE</name>
<dbReference type="PANTHER" id="PTHR24056">
    <property type="entry name" value="CELL DIVISION PROTEIN KINASE"/>
    <property type="match status" value="1"/>
</dbReference>
<dbReference type="InterPro" id="IPR050108">
    <property type="entry name" value="CDK"/>
</dbReference>
<evidence type="ECO:0000259" key="4">
    <source>
        <dbReference type="PROSITE" id="PS50011"/>
    </source>
</evidence>
<dbReference type="GO" id="GO:0007165">
    <property type="term" value="P:signal transduction"/>
    <property type="evidence" value="ECO:0007669"/>
    <property type="project" value="TreeGrafter"/>
</dbReference>
<dbReference type="RefSeq" id="XP_060458147.1">
    <property type="nucleotide sequence ID" value="XM_060601676.1"/>
</dbReference>
<dbReference type="GO" id="GO:0010468">
    <property type="term" value="P:regulation of gene expression"/>
    <property type="evidence" value="ECO:0007669"/>
    <property type="project" value="TreeGrafter"/>
</dbReference>
<dbReference type="KEGG" id="ccac:CcaHIS019_0505100"/>
<dbReference type="GO" id="GO:0005737">
    <property type="term" value="C:cytoplasm"/>
    <property type="evidence" value="ECO:0007669"/>
    <property type="project" value="TreeGrafter"/>
</dbReference>
<dbReference type="InterPro" id="IPR011009">
    <property type="entry name" value="Kinase-like_dom_sf"/>
</dbReference>
<dbReference type="SMART" id="SM00220">
    <property type="entry name" value="S_TKc"/>
    <property type="match status" value="1"/>
</dbReference>